<dbReference type="STRING" id="947166.A0A1D1W3J9"/>
<dbReference type="OrthoDB" id="271628at2759"/>
<feature type="domain" description="Tyrosine specific protein phosphatases" evidence="16">
    <location>
        <begin position="379"/>
        <end position="419"/>
    </location>
</feature>
<dbReference type="GO" id="GO:0010506">
    <property type="term" value="P:regulation of autophagy"/>
    <property type="evidence" value="ECO:0007669"/>
    <property type="project" value="TreeGrafter"/>
</dbReference>
<keyword evidence="14" id="KW-0175">Coiled coil</keyword>
<evidence type="ECO:0000256" key="14">
    <source>
        <dbReference type="SAM" id="Coils"/>
    </source>
</evidence>
<dbReference type="EC" id="3.1.3.95" evidence="3"/>
<keyword evidence="7" id="KW-0862">Zinc</keyword>
<gene>
    <name evidence="19" type="primary">RvY_15657-1</name>
    <name evidence="19" type="synonym">RvY_15657.1</name>
    <name evidence="19" type="ORF">RvY_15657</name>
</gene>
<feature type="compositionally biased region" description="Low complexity" evidence="15">
    <location>
        <begin position="641"/>
        <end position="654"/>
    </location>
</feature>
<feature type="coiled-coil region" evidence="14">
    <location>
        <begin position="916"/>
        <end position="943"/>
    </location>
</feature>
<keyword evidence="6" id="KW-0378">Hydrolase</keyword>
<dbReference type="PROSITE" id="PS50178">
    <property type="entry name" value="ZF_FYVE"/>
    <property type="match status" value="1"/>
</dbReference>
<evidence type="ECO:0000259" key="17">
    <source>
        <dbReference type="PROSITE" id="PS50178"/>
    </source>
</evidence>
<comment type="subcellular location">
    <subcellularLocation>
        <location evidence="1">Endomembrane system</location>
        <topology evidence="1">Peripheral membrane protein</topology>
    </subcellularLocation>
</comment>
<evidence type="ECO:0000256" key="13">
    <source>
        <dbReference type="PROSITE-ProRule" id="PRU00091"/>
    </source>
</evidence>
<evidence type="ECO:0000313" key="20">
    <source>
        <dbReference type="Proteomes" id="UP000186922"/>
    </source>
</evidence>
<sequence>MTPTVDSNQNDLVHINASEYFPKRAWTCDDPDLTVPFPVISGEYVEYLGRTAEEGIIALSNYRIFIQYPQSYVNLPVRMIEQADIQTYTNSIIFTCKNGTTVRCSFLTADRTLEWQKRILNAIAAPKKLEDIFAFAFYAWRSEERSGKRELQDRCFNTLSSSGCSFDLLREAQRMKFDLEETWRLSEINVKYEISPTYPRLHIVPACVPDSDLNRIAEFRSSRRFPSIIWRHRKNGAVIARSSQPELGFFGWRCAQDENLLQYITKACLTDRPSTPGSPAKEINSNGLSQTDEAASCSMPKLLILDARSYAAAVANRAKGGGSEYAEYYPNCEIQYMSMANIHTVRKSFYQLRQLCTSPADRVDFMSTLDKSLWLHHVSAIIRTTCHVTNALDVEGRPVLVHCSDGWDRTTQIVALAMLMMDSHYRTIRGFQMLIEWQWLEFGHKFADRCGHSLVTDETERCPIFLQWLDCVFQLVCQFPVDFEFNEAYLIHVAHHSYSCFFGTFLCNNPREREKNSVNDRTYSLWSYLQQEADECFSNLLYTKREMILRPDFSVRNLVFWANLYITELNPLSANVHPPEVQMIGLDPKIGNPSMPRTRSVEQLTNNVLATQSMDVHLHRSASALNLLSADTNGATDEDSASGSPSESSPLSVRSLHKSISLPNTQTISSEGEEDELTAESKVNQVPIVSQSTPHLITAVPLIESTSSESELIPPVKPHSIMERSTDTITGEDNIQGILLERYPSNQDMTVRSDDEEPTDEEVSLPLNDTSETVTFSTSRENFENGGSPSYKNGLRNGLPMENGHKISESLITSAMSTFTEPNGFGGMSIPKRMGTPNYLTASLTPTPLKMVEVNHHTSPINSPTRPRRTSRHLTSASSNDSLHSEGNESYQDQKLAVVRRQLGPDGLAILFDERQTRLRQIRDTYQKEVDNLRRELSSVKMSMKQHNGLTNGNGSYLKRELCLDEHPLSMEPLSLGADVVDYGTSYGSDVSWDNIDDETAKNTPWVPDQCVTKCHHCESRFWLGKRKHHCRKCGLVFCRNCSDYQVPLPQDRLFSPVRVCYPCYIEQHKQNNGVKVPFHRPPQSTRA</sequence>
<evidence type="ECO:0000256" key="4">
    <source>
        <dbReference type="ARBA" id="ARBA00022723"/>
    </source>
</evidence>
<evidence type="ECO:0000256" key="11">
    <source>
        <dbReference type="PIRSR" id="PIRSR630564-1"/>
    </source>
</evidence>
<feature type="domain" description="FYVE-type" evidence="17">
    <location>
        <begin position="1009"/>
        <end position="1069"/>
    </location>
</feature>
<dbReference type="EMBL" id="BDGG01000012">
    <property type="protein sequence ID" value="GAV05539.1"/>
    <property type="molecule type" value="Genomic_DNA"/>
</dbReference>
<evidence type="ECO:0000256" key="8">
    <source>
        <dbReference type="ARBA" id="ARBA00023098"/>
    </source>
</evidence>
<dbReference type="GO" id="GO:0004438">
    <property type="term" value="F:phosphatidylinositol-3-phosphate phosphatase activity"/>
    <property type="evidence" value="ECO:0007669"/>
    <property type="project" value="TreeGrafter"/>
</dbReference>
<dbReference type="InterPro" id="IPR010569">
    <property type="entry name" value="Myotubularin-like_Pase_dom"/>
</dbReference>
<dbReference type="Pfam" id="PF01363">
    <property type="entry name" value="FYVE"/>
    <property type="match status" value="1"/>
</dbReference>
<feature type="domain" description="Myotubularin phosphatase" evidence="18">
    <location>
        <begin position="162"/>
        <end position="565"/>
    </location>
</feature>
<evidence type="ECO:0000256" key="6">
    <source>
        <dbReference type="ARBA" id="ARBA00022801"/>
    </source>
</evidence>
<dbReference type="InterPro" id="IPR003595">
    <property type="entry name" value="Tyr_Pase_cat"/>
</dbReference>
<dbReference type="GO" id="GO:0005737">
    <property type="term" value="C:cytoplasm"/>
    <property type="evidence" value="ECO:0007669"/>
    <property type="project" value="TreeGrafter"/>
</dbReference>
<dbReference type="PROSITE" id="PS50056">
    <property type="entry name" value="TYR_PHOSPHATASE_2"/>
    <property type="match status" value="1"/>
</dbReference>
<dbReference type="InterPro" id="IPR000387">
    <property type="entry name" value="Tyr_Pase_dom"/>
</dbReference>
<proteinExistence type="inferred from homology"/>
<evidence type="ECO:0000256" key="12">
    <source>
        <dbReference type="PIRSR" id="PIRSR630564-2"/>
    </source>
</evidence>
<reference evidence="19 20" key="1">
    <citation type="journal article" date="2016" name="Nat. Commun.">
        <title>Extremotolerant tardigrade genome and improved radiotolerance of human cultured cells by tardigrade-unique protein.</title>
        <authorList>
            <person name="Hashimoto T."/>
            <person name="Horikawa D.D."/>
            <person name="Saito Y."/>
            <person name="Kuwahara H."/>
            <person name="Kozuka-Hata H."/>
            <person name="Shin-I T."/>
            <person name="Minakuchi Y."/>
            <person name="Ohishi K."/>
            <person name="Motoyama A."/>
            <person name="Aizu T."/>
            <person name="Enomoto A."/>
            <person name="Kondo K."/>
            <person name="Tanaka S."/>
            <person name="Hara Y."/>
            <person name="Koshikawa S."/>
            <person name="Sagara H."/>
            <person name="Miura T."/>
            <person name="Yokobori S."/>
            <person name="Miyagawa K."/>
            <person name="Suzuki Y."/>
            <person name="Kubo T."/>
            <person name="Oyama M."/>
            <person name="Kohara Y."/>
            <person name="Fujiyama A."/>
            <person name="Arakawa K."/>
            <person name="Katayama T."/>
            <person name="Toyoda A."/>
            <person name="Kunieda T."/>
        </authorList>
    </citation>
    <scope>NUCLEOTIDE SEQUENCE [LARGE SCALE GENOMIC DNA]</scope>
    <source>
        <strain evidence="19 20">YOKOZUNA-1</strain>
    </source>
</reference>
<evidence type="ECO:0000256" key="2">
    <source>
        <dbReference type="ARBA" id="ARBA00007471"/>
    </source>
</evidence>
<keyword evidence="5 13" id="KW-0863">Zinc-finger</keyword>
<dbReference type="GO" id="GO:0052629">
    <property type="term" value="F:phosphatidylinositol-3,5-bisphosphate 3-phosphatase activity"/>
    <property type="evidence" value="ECO:0007669"/>
    <property type="project" value="UniProtKB-EC"/>
</dbReference>
<dbReference type="GO" id="GO:0046856">
    <property type="term" value="P:phosphatidylinositol dephosphorylation"/>
    <property type="evidence" value="ECO:0007669"/>
    <property type="project" value="TreeGrafter"/>
</dbReference>
<keyword evidence="4" id="KW-0479">Metal-binding</keyword>
<feature type="binding site" evidence="12">
    <location>
        <begin position="316"/>
        <end position="319"/>
    </location>
    <ligand>
        <name>substrate</name>
    </ligand>
</feature>
<feature type="compositionally biased region" description="Polar residues" evidence="15">
    <location>
        <begin position="873"/>
        <end position="882"/>
    </location>
</feature>
<feature type="region of interest" description="Disordered" evidence="15">
    <location>
        <begin position="632"/>
        <end position="679"/>
    </location>
</feature>
<dbReference type="GO" id="GO:0012505">
    <property type="term" value="C:endomembrane system"/>
    <property type="evidence" value="ECO:0007669"/>
    <property type="project" value="UniProtKB-SubCell"/>
</dbReference>
<dbReference type="InterPro" id="IPR046978">
    <property type="entry name" value="MTMR4_FYVE"/>
</dbReference>
<keyword evidence="9" id="KW-0472">Membrane</keyword>
<evidence type="ECO:0000259" key="18">
    <source>
        <dbReference type="PROSITE" id="PS51339"/>
    </source>
</evidence>
<dbReference type="InterPro" id="IPR029021">
    <property type="entry name" value="Prot-tyrosine_phosphatase-like"/>
</dbReference>
<name>A0A1D1W3J9_RAMVA</name>
<evidence type="ECO:0000256" key="7">
    <source>
        <dbReference type="ARBA" id="ARBA00022833"/>
    </source>
</evidence>
<evidence type="ECO:0000259" key="16">
    <source>
        <dbReference type="PROSITE" id="PS50056"/>
    </source>
</evidence>
<dbReference type="InterPro" id="IPR000306">
    <property type="entry name" value="Znf_FYVE"/>
</dbReference>
<dbReference type="GO" id="GO:0008270">
    <property type="term" value="F:zinc ion binding"/>
    <property type="evidence" value="ECO:0007669"/>
    <property type="project" value="UniProtKB-KW"/>
</dbReference>
<evidence type="ECO:0000313" key="19">
    <source>
        <dbReference type="EMBL" id="GAV05539.1"/>
    </source>
</evidence>
<evidence type="ECO:0000256" key="9">
    <source>
        <dbReference type="ARBA" id="ARBA00023136"/>
    </source>
</evidence>
<keyword evidence="8" id="KW-0443">Lipid metabolism</keyword>
<dbReference type="Gene3D" id="3.90.190.10">
    <property type="entry name" value="Protein tyrosine phosphatase superfamily"/>
    <property type="match status" value="1"/>
</dbReference>
<evidence type="ECO:0000256" key="5">
    <source>
        <dbReference type="ARBA" id="ARBA00022771"/>
    </source>
</evidence>
<feature type="region of interest" description="Disordered" evidence="15">
    <location>
        <begin position="857"/>
        <end position="891"/>
    </location>
</feature>
<comment type="similarity">
    <text evidence="2">Belongs to the protein-tyrosine phosphatase family. Non-receptor class myotubularin subfamily.</text>
</comment>
<dbReference type="PROSITE" id="PS51339">
    <property type="entry name" value="PPASE_MYOTUBULARIN"/>
    <property type="match status" value="1"/>
</dbReference>
<feature type="compositionally biased region" description="Polar residues" evidence="15">
    <location>
        <begin position="661"/>
        <end position="670"/>
    </location>
</feature>
<keyword evidence="20" id="KW-1185">Reference proteome</keyword>
<dbReference type="InterPro" id="IPR016130">
    <property type="entry name" value="Tyr_Pase_AS"/>
</dbReference>
<dbReference type="Pfam" id="PF06602">
    <property type="entry name" value="Myotub-related"/>
    <property type="match status" value="1"/>
</dbReference>
<evidence type="ECO:0000256" key="15">
    <source>
        <dbReference type="SAM" id="MobiDB-lite"/>
    </source>
</evidence>
<dbReference type="SUPFAM" id="SSF52799">
    <property type="entry name" value="(Phosphotyrosine protein) phosphatases II"/>
    <property type="match status" value="1"/>
</dbReference>
<evidence type="ECO:0000256" key="10">
    <source>
        <dbReference type="ARBA" id="ARBA00032571"/>
    </source>
</evidence>
<organism evidence="19 20">
    <name type="scientific">Ramazzottius varieornatus</name>
    <name type="common">Water bear</name>
    <name type="synonym">Tardigrade</name>
    <dbReference type="NCBI Taxonomy" id="947166"/>
    <lineage>
        <taxon>Eukaryota</taxon>
        <taxon>Metazoa</taxon>
        <taxon>Ecdysozoa</taxon>
        <taxon>Tardigrada</taxon>
        <taxon>Eutardigrada</taxon>
        <taxon>Parachela</taxon>
        <taxon>Hypsibioidea</taxon>
        <taxon>Ramazzottiidae</taxon>
        <taxon>Ramazzottius</taxon>
    </lineage>
</organism>
<feature type="binding site" evidence="12">
    <location>
        <begin position="341"/>
        <end position="342"/>
    </location>
    <ligand>
        <name>substrate</name>
    </ligand>
</feature>
<dbReference type="PROSITE" id="PS00383">
    <property type="entry name" value="TYR_PHOSPHATASE_1"/>
    <property type="match status" value="1"/>
</dbReference>
<dbReference type="InterPro" id="IPR030564">
    <property type="entry name" value="Myotubularin"/>
</dbReference>
<feature type="binding site" evidence="12">
    <location>
        <begin position="403"/>
        <end position="409"/>
    </location>
    <ligand>
        <name>substrate</name>
    </ligand>
</feature>
<dbReference type="GO" id="GO:0016020">
    <property type="term" value="C:membrane"/>
    <property type="evidence" value="ECO:0007669"/>
    <property type="project" value="TreeGrafter"/>
</dbReference>
<comment type="caution">
    <text evidence="19">The sequence shown here is derived from an EMBL/GenBank/DDBJ whole genome shotgun (WGS) entry which is preliminary data.</text>
</comment>
<dbReference type="GO" id="GO:0019903">
    <property type="term" value="F:protein phosphatase binding"/>
    <property type="evidence" value="ECO:0007669"/>
    <property type="project" value="TreeGrafter"/>
</dbReference>
<dbReference type="SMART" id="SM00404">
    <property type="entry name" value="PTPc_motif"/>
    <property type="match status" value="1"/>
</dbReference>
<dbReference type="Gene3D" id="3.30.40.10">
    <property type="entry name" value="Zinc/RING finger domain, C3HC4 (zinc finger)"/>
    <property type="match status" value="1"/>
</dbReference>
<dbReference type="InterPro" id="IPR013083">
    <property type="entry name" value="Znf_RING/FYVE/PHD"/>
</dbReference>
<dbReference type="SUPFAM" id="SSF57903">
    <property type="entry name" value="FYVE/PHD zinc finger"/>
    <property type="match status" value="1"/>
</dbReference>
<protein>
    <recommendedName>
        <fullName evidence="3">phosphatidylinositol-3,5-bisphosphate 3-phosphatase</fullName>
        <ecNumber evidence="3">3.1.3.95</ecNumber>
    </recommendedName>
    <alternativeName>
        <fullName evidence="10">Phosphatidylinositol-3,5-bisphosphate 3-phosphatase</fullName>
    </alternativeName>
</protein>
<dbReference type="CDD" id="cd15733">
    <property type="entry name" value="FYVE_MTMR4"/>
    <property type="match status" value="1"/>
</dbReference>
<dbReference type="InterPro" id="IPR017455">
    <property type="entry name" value="Znf_FYVE-rel"/>
</dbReference>
<dbReference type="PANTHER" id="PTHR10807">
    <property type="entry name" value="MYOTUBULARIN-RELATED"/>
    <property type="match status" value="1"/>
</dbReference>
<accession>A0A1D1W3J9</accession>
<dbReference type="AlphaFoldDB" id="A0A1D1W3J9"/>
<dbReference type="PANTHER" id="PTHR10807:SF75">
    <property type="entry name" value="PHOSPHATIDYLINOSITOL-3-PHOSPHATE PHOSPHATASE"/>
    <property type="match status" value="1"/>
</dbReference>
<feature type="active site" description="Phosphocysteine intermediate" evidence="11">
    <location>
        <position position="403"/>
    </location>
</feature>
<dbReference type="Proteomes" id="UP000186922">
    <property type="component" value="Unassembled WGS sequence"/>
</dbReference>
<dbReference type="InterPro" id="IPR011011">
    <property type="entry name" value="Znf_FYVE_PHD"/>
</dbReference>
<evidence type="ECO:0000256" key="1">
    <source>
        <dbReference type="ARBA" id="ARBA00004184"/>
    </source>
</evidence>
<dbReference type="SMART" id="SM00064">
    <property type="entry name" value="FYVE"/>
    <property type="match status" value="1"/>
</dbReference>
<evidence type="ECO:0000256" key="3">
    <source>
        <dbReference type="ARBA" id="ARBA00012903"/>
    </source>
</evidence>